<name>A0A329LYD3_9BACL</name>
<protein>
    <submittedName>
        <fullName evidence="6">Carbohydrate kinase</fullName>
    </submittedName>
</protein>
<accession>A0A329LYD3</accession>
<dbReference type="PANTHER" id="PTHR43095">
    <property type="entry name" value="SUGAR KINASE"/>
    <property type="match status" value="1"/>
</dbReference>
<feature type="domain" description="Carbohydrate kinase FGGY N-terminal" evidence="4">
    <location>
        <begin position="1"/>
        <end position="243"/>
    </location>
</feature>
<evidence type="ECO:0000313" key="6">
    <source>
        <dbReference type="EMBL" id="RAV12478.1"/>
    </source>
</evidence>
<dbReference type="Pfam" id="PF02782">
    <property type="entry name" value="FGGY_C"/>
    <property type="match status" value="1"/>
</dbReference>
<dbReference type="Proteomes" id="UP000250369">
    <property type="component" value="Unassembled WGS sequence"/>
</dbReference>
<dbReference type="SUPFAM" id="SSF53067">
    <property type="entry name" value="Actin-like ATPase domain"/>
    <property type="match status" value="2"/>
</dbReference>
<dbReference type="InterPro" id="IPR018484">
    <property type="entry name" value="FGGY_N"/>
</dbReference>
<gene>
    <name evidence="6" type="ORF">DQG23_34675</name>
</gene>
<evidence type="ECO:0000256" key="1">
    <source>
        <dbReference type="ARBA" id="ARBA00009156"/>
    </source>
</evidence>
<dbReference type="InterPro" id="IPR000577">
    <property type="entry name" value="Carb_kinase_FGGY"/>
</dbReference>
<dbReference type="AlphaFoldDB" id="A0A329LYD3"/>
<dbReference type="CDD" id="cd07773">
    <property type="entry name" value="ASKHA_NBD_FGGY_FK"/>
    <property type="match status" value="1"/>
</dbReference>
<dbReference type="GO" id="GO:0005975">
    <property type="term" value="P:carbohydrate metabolic process"/>
    <property type="evidence" value="ECO:0007669"/>
    <property type="project" value="InterPro"/>
</dbReference>
<dbReference type="OrthoDB" id="9805576at2"/>
<keyword evidence="2" id="KW-0808">Transferase</keyword>
<organism evidence="6 7">
    <name type="scientific">Paenibacillus contaminans</name>
    <dbReference type="NCBI Taxonomy" id="450362"/>
    <lineage>
        <taxon>Bacteria</taxon>
        <taxon>Bacillati</taxon>
        <taxon>Bacillota</taxon>
        <taxon>Bacilli</taxon>
        <taxon>Bacillales</taxon>
        <taxon>Paenibacillaceae</taxon>
        <taxon>Paenibacillus</taxon>
    </lineage>
</organism>
<dbReference type="GO" id="GO:0016301">
    <property type="term" value="F:kinase activity"/>
    <property type="evidence" value="ECO:0007669"/>
    <property type="project" value="UniProtKB-KW"/>
</dbReference>
<dbReference type="PIRSF" id="PIRSF000538">
    <property type="entry name" value="GlpK"/>
    <property type="match status" value="1"/>
</dbReference>
<dbReference type="InterPro" id="IPR018485">
    <property type="entry name" value="FGGY_C"/>
</dbReference>
<evidence type="ECO:0000256" key="3">
    <source>
        <dbReference type="ARBA" id="ARBA00022777"/>
    </source>
</evidence>
<feature type="domain" description="Carbohydrate kinase FGGY C-terminal" evidence="5">
    <location>
        <begin position="256"/>
        <end position="443"/>
    </location>
</feature>
<evidence type="ECO:0000259" key="4">
    <source>
        <dbReference type="Pfam" id="PF00370"/>
    </source>
</evidence>
<proteinExistence type="inferred from homology"/>
<evidence type="ECO:0000313" key="7">
    <source>
        <dbReference type="Proteomes" id="UP000250369"/>
    </source>
</evidence>
<evidence type="ECO:0000256" key="2">
    <source>
        <dbReference type="ARBA" id="ARBA00022679"/>
    </source>
</evidence>
<dbReference type="EMBL" id="QMFB01000033">
    <property type="protein sequence ID" value="RAV12478.1"/>
    <property type="molecule type" value="Genomic_DNA"/>
</dbReference>
<dbReference type="InterPro" id="IPR043129">
    <property type="entry name" value="ATPase_NBD"/>
</dbReference>
<dbReference type="RefSeq" id="WP_113035621.1">
    <property type="nucleotide sequence ID" value="NZ_QMFB01000033.1"/>
</dbReference>
<dbReference type="Pfam" id="PF00370">
    <property type="entry name" value="FGGY_N"/>
    <property type="match status" value="1"/>
</dbReference>
<dbReference type="Gene3D" id="3.30.420.40">
    <property type="match status" value="2"/>
</dbReference>
<reference evidence="6 7" key="1">
    <citation type="journal article" date="2009" name="Int. J. Syst. Evol. Microbiol.">
        <title>Paenibacillus contaminans sp. nov., isolated from a contaminated laboratory plate.</title>
        <authorList>
            <person name="Chou J.H."/>
            <person name="Lee J.H."/>
            <person name="Lin M.C."/>
            <person name="Chang P.S."/>
            <person name="Arun A.B."/>
            <person name="Young C.C."/>
            <person name="Chen W.M."/>
        </authorList>
    </citation>
    <scope>NUCLEOTIDE SEQUENCE [LARGE SCALE GENOMIC DNA]</scope>
    <source>
        <strain evidence="6 7">CKOBP-6</strain>
    </source>
</reference>
<sequence length="498" mass="53661">MLLGIDIGTTNSKAGLYTEDGRAVAVESRKTVTHTHAEGYSYYDPDGMWESIASAVRTVLQKAGNPKVKAVGITSMAESGLLVDRETGQAKSPFMPWFDTCSQAQADRIAQETEPFELFQQTGLRNSFKMGLAKLLWIRDRFPEALDGPVTWLSASSYIAYRLSGSMAIDYSLAARTLAFRIDEKRWNREWLAHFGFEESLFPQALPSGARMGDVNANAAAKTGLTTGTPVAVAGHDHVIAALAVGSIAPGVVYDSMGTAETLVGTLEERPLTRKQFDSGLSYGCHVVPDRHFWMGGNSASGGSIEWLRAQFGEEPMSYEQLIKLLDAVKPGPTGILYYPYLSGSGAPSPNPRAKAAFIGFTGKQGKGELIKAVLEGTAYQLQLIRRSAEEIAGSPIGTLLVVGGGTRNRQWLQVKADVLNCSLEVPPIEEATLLGAAMAAGIGCGVYGSPEEAVKAVRTSGSARIEADVERHEAYRKLYDEGYVPMLGALGEFYRRG</sequence>
<dbReference type="PANTHER" id="PTHR43095:SF5">
    <property type="entry name" value="XYLULOSE KINASE"/>
    <property type="match status" value="1"/>
</dbReference>
<dbReference type="InterPro" id="IPR050406">
    <property type="entry name" value="FGGY_Carb_Kinase"/>
</dbReference>
<evidence type="ECO:0000259" key="5">
    <source>
        <dbReference type="Pfam" id="PF02782"/>
    </source>
</evidence>
<keyword evidence="7" id="KW-1185">Reference proteome</keyword>
<comment type="similarity">
    <text evidence="1">Belongs to the FGGY kinase family.</text>
</comment>
<keyword evidence="3 6" id="KW-0418">Kinase</keyword>
<comment type="caution">
    <text evidence="6">The sequence shown here is derived from an EMBL/GenBank/DDBJ whole genome shotgun (WGS) entry which is preliminary data.</text>
</comment>